<dbReference type="PANTHER" id="PTHR42922">
    <property type="entry name" value="PHOSPHATE TRANSPORT SYSTEM PERMEASE PROTEIN PSTA"/>
    <property type="match status" value="1"/>
</dbReference>
<keyword evidence="9 10" id="KW-0472">Membrane</keyword>
<comment type="subcellular location">
    <subcellularLocation>
        <location evidence="2 10">Cell membrane</location>
        <topology evidence="2 10">Multi-pass membrane protein</topology>
    </subcellularLocation>
</comment>
<dbReference type="EMBL" id="CP073767">
    <property type="protein sequence ID" value="UWZ52410.1"/>
    <property type="molecule type" value="Genomic_DNA"/>
</dbReference>
<dbReference type="AlphaFoldDB" id="A0A9Q9IH06"/>
<reference evidence="13" key="1">
    <citation type="submission" date="2021-04" db="EMBL/GenBank/DDBJ databases">
        <title>Dactylosporangium aurantiacum NRRL B-8018 full assembly.</title>
        <authorList>
            <person name="Hartkoorn R.C."/>
            <person name="Beaudoing E."/>
            <person name="Hot D."/>
        </authorList>
    </citation>
    <scope>NUCLEOTIDE SEQUENCE</scope>
    <source>
        <strain evidence="13">NRRL B-8018</strain>
    </source>
</reference>
<dbReference type="Gene3D" id="1.10.3720.10">
    <property type="entry name" value="MetI-like"/>
    <property type="match status" value="1"/>
</dbReference>
<evidence type="ECO:0000313" key="13">
    <source>
        <dbReference type="EMBL" id="UWZ52410.1"/>
    </source>
</evidence>
<evidence type="ECO:0000256" key="1">
    <source>
        <dbReference type="ARBA" id="ARBA00003510"/>
    </source>
</evidence>
<evidence type="ECO:0000256" key="5">
    <source>
        <dbReference type="ARBA" id="ARBA00022475"/>
    </source>
</evidence>
<dbReference type="CDD" id="cd06261">
    <property type="entry name" value="TM_PBP2"/>
    <property type="match status" value="1"/>
</dbReference>
<accession>A0A9Q9IH06</accession>
<gene>
    <name evidence="13" type="primary">pstA</name>
    <name evidence="13" type="ORF">Daura_38020</name>
</gene>
<feature type="transmembrane region" description="Helical" evidence="10">
    <location>
        <begin position="59"/>
        <end position="80"/>
    </location>
</feature>
<dbReference type="InterPro" id="IPR051408">
    <property type="entry name" value="Phosphate_transprt_permease"/>
</dbReference>
<sequence>MKGTTAVRPTPVRPAPERPAVERPRRLRARTLDDKLSLFGAAAGSLALTWVLYGKLLPFSGLLGFVIVWYVVFLLMYATVTSMSSPRPVVVDRLAGAMVQAGAAVVAVALLSTVLYTFIRGVPVAFHLNFLTTDMSGVRPTAPLDEGGILHALVGSLIEVGIALVISLPLGLVTAVYMVEVGGRLSRFVRTVIEAMTAVPDILAGLFVYTTLVVAFGFPKSGLAAGLAIAVTMVPIIARTSDVVLRVVPGGLREAGLALGASQWQVVRHVVLPTARPGLATAVILGVARGIGETAPVLIVSGASTFLNFNPVENTMNSLPLYIFVGVRSGQPAFIDRGFGAAAVLLLVVLILFALARWLARPKV</sequence>
<dbReference type="PANTHER" id="PTHR42922:SF1">
    <property type="entry name" value="PHOSPHATE TRANSPORT SYSTEM PERMEASE PROTEIN PSTA"/>
    <property type="match status" value="1"/>
</dbReference>
<dbReference type="GO" id="GO:0035435">
    <property type="term" value="P:phosphate ion transmembrane transport"/>
    <property type="evidence" value="ECO:0007669"/>
    <property type="project" value="InterPro"/>
</dbReference>
<feature type="transmembrane region" description="Helical" evidence="10">
    <location>
        <begin position="191"/>
        <end position="216"/>
    </location>
</feature>
<evidence type="ECO:0000256" key="6">
    <source>
        <dbReference type="ARBA" id="ARBA00022592"/>
    </source>
</evidence>
<evidence type="ECO:0000313" key="14">
    <source>
        <dbReference type="Proteomes" id="UP001058003"/>
    </source>
</evidence>
<dbReference type="GO" id="GO:0005315">
    <property type="term" value="F:phosphate transmembrane transporter activity"/>
    <property type="evidence" value="ECO:0007669"/>
    <property type="project" value="InterPro"/>
</dbReference>
<name>A0A9Q9IH06_9ACTN</name>
<dbReference type="InterPro" id="IPR005672">
    <property type="entry name" value="Phosphate_PstA"/>
</dbReference>
<evidence type="ECO:0000256" key="8">
    <source>
        <dbReference type="ARBA" id="ARBA00022989"/>
    </source>
</evidence>
<keyword evidence="7 10" id="KW-0812">Transmembrane</keyword>
<comment type="similarity">
    <text evidence="3 10">Belongs to the binding-protein-dependent transport system permease family. CysTW subfamily.</text>
</comment>
<feature type="transmembrane region" description="Helical" evidence="10">
    <location>
        <begin position="222"/>
        <end position="238"/>
    </location>
</feature>
<feature type="transmembrane region" description="Helical" evidence="10">
    <location>
        <begin position="101"/>
        <end position="119"/>
    </location>
</feature>
<dbReference type="RefSeq" id="WP_081970285.1">
    <property type="nucleotide sequence ID" value="NZ_CP073767.1"/>
</dbReference>
<evidence type="ECO:0000256" key="4">
    <source>
        <dbReference type="ARBA" id="ARBA00022448"/>
    </source>
</evidence>
<dbReference type="InterPro" id="IPR000515">
    <property type="entry name" value="MetI-like"/>
</dbReference>
<dbReference type="InterPro" id="IPR035906">
    <property type="entry name" value="MetI-like_sf"/>
</dbReference>
<keyword evidence="14" id="KW-1185">Reference proteome</keyword>
<feature type="region of interest" description="Disordered" evidence="11">
    <location>
        <begin position="1"/>
        <end position="20"/>
    </location>
</feature>
<feature type="domain" description="ABC transmembrane type-1" evidence="12">
    <location>
        <begin position="153"/>
        <end position="356"/>
    </location>
</feature>
<keyword evidence="6" id="KW-0592">Phosphate transport</keyword>
<dbReference type="OrthoDB" id="9775069at2"/>
<proteinExistence type="inferred from homology"/>
<dbReference type="PROSITE" id="PS50928">
    <property type="entry name" value="ABC_TM1"/>
    <property type="match status" value="1"/>
</dbReference>
<dbReference type="NCBIfam" id="TIGR00974">
    <property type="entry name" value="3a0107s02c"/>
    <property type="match status" value="1"/>
</dbReference>
<keyword evidence="5 10" id="KW-1003">Cell membrane</keyword>
<evidence type="ECO:0000259" key="12">
    <source>
        <dbReference type="PROSITE" id="PS50928"/>
    </source>
</evidence>
<keyword evidence="4" id="KW-0813">Transport</keyword>
<dbReference type="Proteomes" id="UP001058003">
    <property type="component" value="Chromosome"/>
</dbReference>
<evidence type="ECO:0000256" key="3">
    <source>
        <dbReference type="ARBA" id="ARBA00007069"/>
    </source>
</evidence>
<feature type="transmembrane region" description="Helical" evidence="10">
    <location>
        <begin position="36"/>
        <end position="53"/>
    </location>
</feature>
<keyword evidence="8 10" id="KW-1133">Transmembrane helix</keyword>
<dbReference type="GO" id="GO:0005886">
    <property type="term" value="C:plasma membrane"/>
    <property type="evidence" value="ECO:0007669"/>
    <property type="project" value="UniProtKB-SubCell"/>
</dbReference>
<evidence type="ECO:0000256" key="2">
    <source>
        <dbReference type="ARBA" id="ARBA00004651"/>
    </source>
</evidence>
<feature type="transmembrane region" description="Helical" evidence="10">
    <location>
        <begin position="149"/>
        <end position="179"/>
    </location>
</feature>
<protein>
    <recommendedName>
        <fullName evidence="10">Phosphate transport system permease protein PstA</fullName>
    </recommendedName>
</protein>
<evidence type="ECO:0000256" key="11">
    <source>
        <dbReference type="SAM" id="MobiDB-lite"/>
    </source>
</evidence>
<dbReference type="SUPFAM" id="SSF161098">
    <property type="entry name" value="MetI-like"/>
    <property type="match status" value="1"/>
</dbReference>
<evidence type="ECO:0000256" key="7">
    <source>
        <dbReference type="ARBA" id="ARBA00022692"/>
    </source>
</evidence>
<dbReference type="Pfam" id="PF00528">
    <property type="entry name" value="BPD_transp_1"/>
    <property type="match status" value="1"/>
</dbReference>
<feature type="transmembrane region" description="Helical" evidence="10">
    <location>
        <begin position="338"/>
        <end position="360"/>
    </location>
</feature>
<dbReference type="KEGG" id="daur:Daura_38020"/>
<comment type="function">
    <text evidence="1">Part of the binding-protein-dependent transport system for phosphate; probably responsible for the translocation of the substrate across the membrane.</text>
</comment>
<evidence type="ECO:0000256" key="9">
    <source>
        <dbReference type="ARBA" id="ARBA00023136"/>
    </source>
</evidence>
<feature type="compositionally biased region" description="Low complexity" evidence="11">
    <location>
        <begin position="1"/>
        <end position="10"/>
    </location>
</feature>
<evidence type="ECO:0000256" key="10">
    <source>
        <dbReference type="RuleBase" id="RU363043"/>
    </source>
</evidence>
<organism evidence="13 14">
    <name type="scientific">Dactylosporangium aurantiacum</name>
    <dbReference type="NCBI Taxonomy" id="35754"/>
    <lineage>
        <taxon>Bacteria</taxon>
        <taxon>Bacillati</taxon>
        <taxon>Actinomycetota</taxon>
        <taxon>Actinomycetes</taxon>
        <taxon>Micromonosporales</taxon>
        <taxon>Micromonosporaceae</taxon>
        <taxon>Dactylosporangium</taxon>
    </lineage>
</organism>